<gene>
    <name evidence="1" type="ORF">A3864_13340</name>
</gene>
<evidence type="ECO:0000313" key="1">
    <source>
        <dbReference type="EMBL" id="RAS76389.1"/>
    </source>
</evidence>
<proteinExistence type="predicted"/>
<name>A0AAX1QBR2_9BACI</name>
<dbReference type="Proteomes" id="UP000250174">
    <property type="component" value="Unassembled WGS sequence"/>
</dbReference>
<dbReference type="RefSeq" id="WP_113765656.1">
    <property type="nucleotide sequence ID" value="NZ_LVYK01000027.1"/>
</dbReference>
<sequence length="291" mass="29659">MGFRCNNCRRRREFCCCHYRFRDWEEFDCGCNYDDEEECEDSTLRGPQGPKGIGLQDVVPFNPNQASFYPEGQLVAYMGSLYITNTASPNGLPSTSPDYTLIAAAGVRGATGATGATGVTGIGLEGVVPFNAFAAPGYLAGQVVTYNGSLYIAAIASPRGIPGSSPDYTLLASRGATGPAGPTGVSGAPGPTGATGVGFDEGVVTFNAASAPFYRAGELVAFDGSLYVANVDSPSGIPGSSEDYTLIASGGVTGSTGEPGPTGVTGATGFGLQGVEPFNSESAPFYPAGQV</sequence>
<comment type="caution">
    <text evidence="1">The sequence shown here is derived from an EMBL/GenBank/DDBJ whole genome shotgun (WGS) entry which is preliminary data.</text>
</comment>
<dbReference type="AlphaFoldDB" id="A0AAX1QBR2"/>
<reference evidence="1 2" key="1">
    <citation type="submission" date="2016-03" db="EMBL/GenBank/DDBJ databases">
        <title>Comparison of Bacillus endophyticus and B. anthracis characteristics using whole genome sequence analysis and microbiological techniques.</title>
        <authorList>
            <person name="Lekota K.E."/>
            <person name="Mafofo J."/>
            <person name="Rees J."/>
            <person name="Muchadeyi F.C."/>
            <person name="Madoroba E."/>
            <person name="Van Heerden H."/>
        </authorList>
    </citation>
    <scope>NUCLEOTIDE SEQUENCE [LARGE SCALE GENOMIC DNA]</scope>
    <source>
        <strain evidence="1 2">3631_10C</strain>
    </source>
</reference>
<organism evidence="1 2">
    <name type="scientific">Priestia endophytica</name>
    <dbReference type="NCBI Taxonomy" id="135735"/>
    <lineage>
        <taxon>Bacteria</taxon>
        <taxon>Bacillati</taxon>
        <taxon>Bacillota</taxon>
        <taxon>Bacilli</taxon>
        <taxon>Bacillales</taxon>
        <taxon>Bacillaceae</taxon>
        <taxon>Priestia</taxon>
    </lineage>
</organism>
<dbReference type="EMBL" id="LVYK01000027">
    <property type="protein sequence ID" value="RAS76389.1"/>
    <property type="molecule type" value="Genomic_DNA"/>
</dbReference>
<protein>
    <submittedName>
        <fullName evidence="1">Uncharacterized protein</fullName>
    </submittedName>
</protein>
<evidence type="ECO:0000313" key="2">
    <source>
        <dbReference type="Proteomes" id="UP000250174"/>
    </source>
</evidence>
<accession>A0AAX1QBR2</accession>